<reference evidence="1 2" key="1">
    <citation type="submission" date="2021-01" db="EMBL/GenBank/DDBJ databases">
        <title>Whole genome shotgun sequence of Planobispora longispora NBRC 13918.</title>
        <authorList>
            <person name="Komaki H."/>
            <person name="Tamura T."/>
        </authorList>
    </citation>
    <scope>NUCLEOTIDE SEQUENCE [LARGE SCALE GENOMIC DNA]</scope>
    <source>
        <strain evidence="1 2">NBRC 13918</strain>
    </source>
</reference>
<proteinExistence type="predicted"/>
<dbReference type="EMBL" id="BOOH01000038">
    <property type="protein sequence ID" value="GIH78273.1"/>
    <property type="molecule type" value="Genomic_DNA"/>
</dbReference>
<protein>
    <submittedName>
        <fullName evidence="1">Uncharacterized protein</fullName>
    </submittedName>
</protein>
<dbReference type="AlphaFoldDB" id="A0A8J3W765"/>
<keyword evidence="2" id="KW-1185">Reference proteome</keyword>
<evidence type="ECO:0000313" key="2">
    <source>
        <dbReference type="Proteomes" id="UP000616724"/>
    </source>
</evidence>
<dbReference type="Proteomes" id="UP000616724">
    <property type="component" value="Unassembled WGS sequence"/>
</dbReference>
<accession>A0A8J3W765</accession>
<name>A0A8J3W765_9ACTN</name>
<sequence length="88" mass="8694">MGDEFSVAVGDFSFGGGGAAAGVNDSALCGQGRSFWTQRIRSRPDMAAVSAVTVVLRFVQGWISRLAAGPVAVSGAGPSAGDGFDAGG</sequence>
<comment type="caution">
    <text evidence="1">The sequence shown here is derived from an EMBL/GenBank/DDBJ whole genome shotgun (WGS) entry which is preliminary data.</text>
</comment>
<gene>
    <name evidence="1" type="ORF">Plo01_47020</name>
</gene>
<evidence type="ECO:0000313" key="1">
    <source>
        <dbReference type="EMBL" id="GIH78273.1"/>
    </source>
</evidence>
<organism evidence="1 2">
    <name type="scientific">Planobispora longispora</name>
    <dbReference type="NCBI Taxonomy" id="28887"/>
    <lineage>
        <taxon>Bacteria</taxon>
        <taxon>Bacillati</taxon>
        <taxon>Actinomycetota</taxon>
        <taxon>Actinomycetes</taxon>
        <taxon>Streptosporangiales</taxon>
        <taxon>Streptosporangiaceae</taxon>
        <taxon>Planobispora</taxon>
    </lineage>
</organism>